<sequence>MNVLQECFFNSNIELYREHTLEHMSALWTAWKSSLNVNYVRPCKTKAEVLKNVPQGFNAKEWEWLVTNKFLTDEFQKTSNQNSTNRVNGVMPHRTGSKPHRQLIYDMDEIVKTIQSTASLSHIEVVEKCFGPQRHSHVFGFRGGMKRKHFNCSQATYIKDLEAKLHEKEEENNNLKRRMDGIESRLAKIENENQPMSDEPAIDGEGWHTSSILLSATMLQ</sequence>
<organism evidence="2 3">
    <name type="scientific">Zingiber officinale</name>
    <name type="common">Ginger</name>
    <name type="synonym">Amomum zingiber</name>
    <dbReference type="NCBI Taxonomy" id="94328"/>
    <lineage>
        <taxon>Eukaryota</taxon>
        <taxon>Viridiplantae</taxon>
        <taxon>Streptophyta</taxon>
        <taxon>Embryophyta</taxon>
        <taxon>Tracheophyta</taxon>
        <taxon>Spermatophyta</taxon>
        <taxon>Magnoliopsida</taxon>
        <taxon>Liliopsida</taxon>
        <taxon>Zingiberales</taxon>
        <taxon>Zingiberaceae</taxon>
        <taxon>Zingiber</taxon>
    </lineage>
</organism>
<proteinExistence type="predicted"/>
<dbReference type="AlphaFoldDB" id="A0A8J5G5P2"/>
<gene>
    <name evidence="2" type="ORF">ZIOFF_040802</name>
</gene>
<evidence type="ECO:0000313" key="2">
    <source>
        <dbReference type="EMBL" id="KAG6500940.1"/>
    </source>
</evidence>
<dbReference type="EMBL" id="JACMSC010000011">
    <property type="protein sequence ID" value="KAG6500940.1"/>
    <property type="molecule type" value="Genomic_DNA"/>
</dbReference>
<evidence type="ECO:0008006" key="4">
    <source>
        <dbReference type="Google" id="ProtNLM"/>
    </source>
</evidence>
<accession>A0A8J5G5P2</accession>
<keyword evidence="1" id="KW-0175">Coiled coil</keyword>
<dbReference type="Proteomes" id="UP000734854">
    <property type="component" value="Unassembled WGS sequence"/>
</dbReference>
<feature type="coiled-coil region" evidence="1">
    <location>
        <begin position="158"/>
        <end position="192"/>
    </location>
</feature>
<evidence type="ECO:0000256" key="1">
    <source>
        <dbReference type="SAM" id="Coils"/>
    </source>
</evidence>
<reference evidence="2 3" key="1">
    <citation type="submission" date="2020-08" db="EMBL/GenBank/DDBJ databases">
        <title>Plant Genome Project.</title>
        <authorList>
            <person name="Zhang R.-G."/>
        </authorList>
    </citation>
    <scope>NUCLEOTIDE SEQUENCE [LARGE SCALE GENOMIC DNA]</scope>
    <source>
        <tissue evidence="2">Rhizome</tissue>
    </source>
</reference>
<protein>
    <recommendedName>
        <fullName evidence="4">Transposase, Ptta/En/Spm, plant</fullName>
    </recommendedName>
</protein>
<name>A0A8J5G5P2_ZINOF</name>
<dbReference type="PANTHER" id="PTHR33499:SF35">
    <property type="entry name" value="TRANSPOSASE MUDR PLANT DOMAIN-CONTAINING PROTEIN"/>
    <property type="match status" value="1"/>
</dbReference>
<comment type="caution">
    <text evidence="2">The sequence shown here is derived from an EMBL/GenBank/DDBJ whole genome shotgun (WGS) entry which is preliminary data.</text>
</comment>
<keyword evidence="3" id="KW-1185">Reference proteome</keyword>
<evidence type="ECO:0000313" key="3">
    <source>
        <dbReference type="Proteomes" id="UP000734854"/>
    </source>
</evidence>
<dbReference type="PANTHER" id="PTHR33499">
    <property type="entry name" value="OS12G0282400 PROTEIN-RELATED"/>
    <property type="match status" value="1"/>
</dbReference>